<feature type="region of interest" description="Disordered" evidence="4">
    <location>
        <begin position="1"/>
        <end position="26"/>
    </location>
</feature>
<evidence type="ECO:0000256" key="2">
    <source>
        <dbReference type="ARBA" id="ARBA00023163"/>
    </source>
</evidence>
<keyword evidence="2" id="KW-0804">Transcription</keyword>
<feature type="region of interest" description="Disordered" evidence="4">
    <location>
        <begin position="587"/>
        <end position="622"/>
    </location>
</feature>
<reference evidence="7" key="1">
    <citation type="submission" date="2024-06" db="EMBL/GenBank/DDBJ databases">
        <title>Multi-omics analyses provide insights into the biosynthesis of the anticancer antibiotic pleurotin in Hohenbuehelia grisea.</title>
        <authorList>
            <person name="Weaver J.A."/>
            <person name="Alberti F."/>
        </authorList>
    </citation>
    <scope>NUCLEOTIDE SEQUENCE [LARGE SCALE GENOMIC DNA]</scope>
    <source>
        <strain evidence="7">T-177</strain>
    </source>
</reference>
<dbReference type="PROSITE" id="PS50118">
    <property type="entry name" value="HMG_BOX_2"/>
    <property type="match status" value="1"/>
</dbReference>
<feature type="compositionally biased region" description="Gly residues" evidence="4">
    <location>
        <begin position="589"/>
        <end position="598"/>
    </location>
</feature>
<dbReference type="PANTHER" id="PTHR10270:SF161">
    <property type="entry name" value="SEX-DETERMINING REGION Y PROTEIN"/>
    <property type="match status" value="1"/>
</dbReference>
<evidence type="ECO:0000256" key="3">
    <source>
        <dbReference type="PROSITE-ProRule" id="PRU00267"/>
    </source>
</evidence>
<feature type="compositionally biased region" description="Polar residues" evidence="4">
    <location>
        <begin position="189"/>
        <end position="216"/>
    </location>
</feature>
<feature type="compositionally biased region" description="Polar residues" evidence="4">
    <location>
        <begin position="600"/>
        <end position="622"/>
    </location>
</feature>
<dbReference type="PANTHER" id="PTHR10270">
    <property type="entry name" value="SOX TRANSCRIPTION FACTOR"/>
    <property type="match status" value="1"/>
</dbReference>
<feature type="region of interest" description="Disordered" evidence="4">
    <location>
        <begin position="235"/>
        <end position="324"/>
    </location>
</feature>
<dbReference type="Gene3D" id="1.10.30.10">
    <property type="entry name" value="High mobility group box domain"/>
    <property type="match status" value="1"/>
</dbReference>
<feature type="compositionally biased region" description="Polar residues" evidence="4">
    <location>
        <begin position="506"/>
        <end position="518"/>
    </location>
</feature>
<evidence type="ECO:0000313" key="7">
    <source>
        <dbReference type="Proteomes" id="UP001556367"/>
    </source>
</evidence>
<comment type="caution">
    <text evidence="6">The sequence shown here is derived from an EMBL/GenBank/DDBJ whole genome shotgun (WGS) entry which is preliminary data.</text>
</comment>
<keyword evidence="1 3" id="KW-0238">DNA-binding</keyword>
<feature type="region of interest" description="Disordered" evidence="4">
    <location>
        <begin position="412"/>
        <end position="460"/>
    </location>
</feature>
<feature type="compositionally biased region" description="Polar residues" evidence="4">
    <location>
        <begin position="295"/>
        <end position="308"/>
    </location>
</feature>
<accession>A0ABR3JTK3</accession>
<feature type="DNA-binding region" description="HMG box" evidence="3">
    <location>
        <begin position="45"/>
        <end position="113"/>
    </location>
</feature>
<feature type="region of interest" description="Disordered" evidence="4">
    <location>
        <begin position="110"/>
        <end position="222"/>
    </location>
</feature>
<dbReference type="SMART" id="SM00398">
    <property type="entry name" value="HMG"/>
    <property type="match status" value="1"/>
</dbReference>
<organism evidence="6 7">
    <name type="scientific">Hohenbuehelia grisea</name>
    <dbReference type="NCBI Taxonomy" id="104357"/>
    <lineage>
        <taxon>Eukaryota</taxon>
        <taxon>Fungi</taxon>
        <taxon>Dikarya</taxon>
        <taxon>Basidiomycota</taxon>
        <taxon>Agaricomycotina</taxon>
        <taxon>Agaricomycetes</taxon>
        <taxon>Agaricomycetidae</taxon>
        <taxon>Agaricales</taxon>
        <taxon>Pleurotineae</taxon>
        <taxon>Pleurotaceae</taxon>
        <taxon>Hohenbuehelia</taxon>
    </lineage>
</organism>
<dbReference type="SUPFAM" id="SSF47095">
    <property type="entry name" value="HMG-box"/>
    <property type="match status" value="1"/>
</dbReference>
<dbReference type="Proteomes" id="UP001556367">
    <property type="component" value="Unassembled WGS sequence"/>
</dbReference>
<dbReference type="EMBL" id="JASNQZ010000003">
    <property type="protein sequence ID" value="KAL0959209.1"/>
    <property type="molecule type" value="Genomic_DNA"/>
</dbReference>
<feature type="compositionally biased region" description="Polar residues" evidence="4">
    <location>
        <begin position="426"/>
        <end position="456"/>
    </location>
</feature>
<dbReference type="InterPro" id="IPR009071">
    <property type="entry name" value="HMG_box_dom"/>
</dbReference>
<feature type="compositionally biased region" description="Gly residues" evidence="4">
    <location>
        <begin position="361"/>
        <end position="370"/>
    </location>
</feature>
<feature type="compositionally biased region" description="Low complexity" evidence="4">
    <location>
        <begin position="309"/>
        <end position="324"/>
    </location>
</feature>
<feature type="compositionally biased region" description="Low complexity" evidence="4">
    <location>
        <begin position="559"/>
        <end position="568"/>
    </location>
</feature>
<proteinExistence type="predicted"/>
<gene>
    <name evidence="6" type="ORF">HGRIS_014488</name>
</gene>
<evidence type="ECO:0000256" key="4">
    <source>
        <dbReference type="SAM" id="MobiDB-lite"/>
    </source>
</evidence>
<keyword evidence="3" id="KW-0539">Nucleus</keyword>
<feature type="region of interest" description="Disordered" evidence="4">
    <location>
        <begin position="497"/>
        <end position="532"/>
    </location>
</feature>
<feature type="compositionally biased region" description="Basic residues" evidence="4">
    <location>
        <begin position="115"/>
        <end position="126"/>
    </location>
</feature>
<name>A0ABR3JTK3_9AGAR</name>
<feature type="region of interest" description="Disordered" evidence="4">
    <location>
        <begin position="546"/>
        <end position="568"/>
    </location>
</feature>
<evidence type="ECO:0000313" key="6">
    <source>
        <dbReference type="EMBL" id="KAL0959209.1"/>
    </source>
</evidence>
<feature type="compositionally biased region" description="Low complexity" evidence="4">
    <location>
        <begin position="261"/>
        <end position="290"/>
    </location>
</feature>
<feature type="region of interest" description="Disordered" evidence="4">
    <location>
        <begin position="340"/>
        <end position="378"/>
    </location>
</feature>
<evidence type="ECO:0000256" key="1">
    <source>
        <dbReference type="ARBA" id="ARBA00023125"/>
    </source>
</evidence>
<dbReference type="Pfam" id="PF00505">
    <property type="entry name" value="HMG_box"/>
    <property type="match status" value="1"/>
</dbReference>
<feature type="domain" description="HMG box" evidence="5">
    <location>
        <begin position="45"/>
        <end position="113"/>
    </location>
</feature>
<evidence type="ECO:0000259" key="5">
    <source>
        <dbReference type="PROSITE" id="PS50118"/>
    </source>
</evidence>
<dbReference type="InterPro" id="IPR036910">
    <property type="entry name" value="HMG_box_dom_sf"/>
</dbReference>
<sequence>MAHYNIPPFDEQASTSSSEDAIPVDNDLDEANALTSQTLNPDGTPKRPMNAFMIFARRRRPQVSAENQSMRTGDISKILSREWNSMGAAEKQFYLDQAKLLKDNFNSKYPDYVYRRRPNNSRRRRKQDQTAPNSDNPLPSAELNHRDHFDLTDDSSPSDLLRAHAGAHDGSPIDDDALISFMDAPPPSTYEQHNPAYSSTYASYSQPTGPSNSYHSSHPGVGASAATAASYRASQEMASRAHAQGQGHALHPYAYMPPPTGSSSSSSASSSLGPSTSSSLSGSSDLWSPTLSPAPRSQSHAHTTGHASQASGPAPGHGHGHAQNQAQQLFPTLSAPFYPSSLSPVSPTSPSPALGASPGPGVSGIGGGMSAAGSSTGTATATPSLYAINTSAPPARPSSTAGYAHTHSARAYTPASGYDSPMYAHPQQQRASPVYSTHQRESSAPSHNSYSATRDSYGQRDPYYHAQRDMYATQRESGVYGGRDSVLAQRESAAYTGRDQVLPQRESGQYSGRESVLTQREPGVYGGRDSTYAAARGDSTYLQQRDSYAQQPHQHGHGRSASSGGLGSASAFRDGLGLPSLAHFAMPGAGDGAMGMGGAVQTQRPGLGPSQHSPTAESSRRF</sequence>
<feature type="compositionally biased region" description="Low complexity" evidence="4">
    <location>
        <begin position="340"/>
        <end position="360"/>
    </location>
</feature>
<keyword evidence="7" id="KW-1185">Reference proteome</keyword>
<dbReference type="InterPro" id="IPR050140">
    <property type="entry name" value="SRY-related_HMG-box_TF-like"/>
</dbReference>
<protein>
    <recommendedName>
        <fullName evidence="5">HMG box domain-containing protein</fullName>
    </recommendedName>
</protein>